<keyword evidence="4" id="KW-0109">Calcium transport</keyword>
<keyword evidence="5 16" id="KW-0812">Transmembrane</keyword>
<dbReference type="InterPro" id="IPR008250">
    <property type="entry name" value="ATPase_P-typ_transduc_dom_A_sf"/>
</dbReference>
<dbReference type="FunFam" id="1.20.1110.10:FF:000002">
    <property type="entry name" value="Calcium-transporting ATPase"/>
    <property type="match status" value="1"/>
</dbReference>
<feature type="region of interest" description="Disordered" evidence="15">
    <location>
        <begin position="27"/>
        <end position="51"/>
    </location>
</feature>
<keyword evidence="11" id="KW-1278">Translocase</keyword>
<comment type="subcellular location">
    <subcellularLocation>
        <location evidence="1">Endomembrane system</location>
        <topology evidence="1">Multi-pass membrane protein</topology>
    </subcellularLocation>
</comment>
<feature type="compositionally biased region" description="Acidic residues" evidence="15">
    <location>
        <begin position="327"/>
        <end position="343"/>
    </location>
</feature>
<evidence type="ECO:0000256" key="7">
    <source>
        <dbReference type="ARBA" id="ARBA00022741"/>
    </source>
</evidence>
<dbReference type="Gene3D" id="1.20.1110.10">
    <property type="entry name" value="Calcium-transporting ATPase, transmembrane domain"/>
    <property type="match status" value="1"/>
</dbReference>
<evidence type="ECO:0000256" key="9">
    <source>
        <dbReference type="ARBA" id="ARBA00022840"/>
    </source>
</evidence>
<dbReference type="Pfam" id="PF00690">
    <property type="entry name" value="Cation_ATPase_N"/>
    <property type="match status" value="1"/>
</dbReference>
<dbReference type="PANTHER" id="PTHR24093:SF451">
    <property type="entry name" value="CALCIUM-TRANSPORTING ATPASE"/>
    <property type="match status" value="1"/>
</dbReference>
<dbReference type="InterPro" id="IPR001757">
    <property type="entry name" value="P_typ_ATPase"/>
</dbReference>
<evidence type="ECO:0000256" key="1">
    <source>
        <dbReference type="ARBA" id="ARBA00004127"/>
    </source>
</evidence>
<evidence type="ECO:0000256" key="16">
    <source>
        <dbReference type="SAM" id="Phobius"/>
    </source>
</evidence>
<evidence type="ECO:0000256" key="6">
    <source>
        <dbReference type="ARBA" id="ARBA00022723"/>
    </source>
</evidence>
<evidence type="ECO:0000256" key="12">
    <source>
        <dbReference type="ARBA" id="ARBA00022989"/>
    </source>
</evidence>
<evidence type="ECO:0000256" key="10">
    <source>
        <dbReference type="ARBA" id="ARBA00022842"/>
    </source>
</evidence>
<evidence type="ECO:0000259" key="17">
    <source>
        <dbReference type="SMART" id="SM00831"/>
    </source>
</evidence>
<feature type="domain" description="Cation-transporting P-type ATPase N-terminal" evidence="17">
    <location>
        <begin position="88"/>
        <end position="164"/>
    </location>
</feature>
<dbReference type="GO" id="GO:0005524">
    <property type="term" value="F:ATP binding"/>
    <property type="evidence" value="ECO:0007669"/>
    <property type="project" value="UniProtKB-KW"/>
</dbReference>
<keyword evidence="13" id="KW-0406">Ion transport</keyword>
<dbReference type="EC" id="7.2.2.10" evidence="2"/>
<keyword evidence="19" id="KW-1185">Reference proteome</keyword>
<feature type="transmembrane region" description="Helical" evidence="16">
    <location>
        <begin position="147"/>
        <end position="166"/>
    </location>
</feature>
<proteinExistence type="predicted"/>
<dbReference type="GO" id="GO:0012505">
    <property type="term" value="C:endomembrane system"/>
    <property type="evidence" value="ECO:0007669"/>
    <property type="project" value="UniProtKB-SubCell"/>
</dbReference>
<keyword evidence="9" id="KW-0067">ATP-binding</keyword>
<feature type="compositionally biased region" description="Basic and acidic residues" evidence="15">
    <location>
        <begin position="31"/>
        <end position="51"/>
    </location>
</feature>
<dbReference type="InterPro" id="IPR004014">
    <property type="entry name" value="ATPase_P-typ_cation-transptr_N"/>
</dbReference>
<name>A0A2A6BV86_PRIPA</name>
<keyword evidence="8" id="KW-0106">Calcium</keyword>
<dbReference type="InterPro" id="IPR023298">
    <property type="entry name" value="ATPase_P-typ_TM_dom_sf"/>
</dbReference>
<dbReference type="OrthoDB" id="116380at2759"/>
<dbReference type="GO" id="GO:0046872">
    <property type="term" value="F:metal ion binding"/>
    <property type="evidence" value="ECO:0007669"/>
    <property type="project" value="UniProtKB-KW"/>
</dbReference>
<keyword evidence="6" id="KW-0479">Metal-binding</keyword>
<accession>A0A8R1YAX6</accession>
<dbReference type="FunFam" id="2.70.150.10:FF:000001">
    <property type="entry name" value="Calcium-transporting ATPase"/>
    <property type="match status" value="1"/>
</dbReference>
<dbReference type="Gene3D" id="2.70.150.10">
    <property type="entry name" value="Calcium-transporting ATPase, cytoplasmic transduction domain A"/>
    <property type="match status" value="1"/>
</dbReference>
<gene>
    <name evidence="18" type="primary">WBGene00090640</name>
</gene>
<dbReference type="SUPFAM" id="SSF81653">
    <property type="entry name" value="Calcium ATPase, transduction domain A"/>
    <property type="match status" value="1"/>
</dbReference>
<evidence type="ECO:0000256" key="8">
    <source>
        <dbReference type="ARBA" id="ARBA00022837"/>
    </source>
</evidence>
<keyword evidence="10" id="KW-0460">Magnesium</keyword>
<dbReference type="PANTHER" id="PTHR24093">
    <property type="entry name" value="CATION TRANSPORTING ATPASE"/>
    <property type="match status" value="1"/>
</dbReference>
<evidence type="ECO:0000256" key="3">
    <source>
        <dbReference type="ARBA" id="ARBA00022448"/>
    </source>
</evidence>
<dbReference type="Proteomes" id="UP000005239">
    <property type="component" value="Unassembled WGS sequence"/>
</dbReference>
<keyword evidence="14 16" id="KW-0472">Membrane</keyword>
<evidence type="ECO:0000256" key="11">
    <source>
        <dbReference type="ARBA" id="ARBA00022967"/>
    </source>
</evidence>
<dbReference type="NCBIfam" id="TIGR01494">
    <property type="entry name" value="ATPase_P-type"/>
    <property type="match status" value="1"/>
</dbReference>
<keyword evidence="12 16" id="KW-1133">Transmembrane helix</keyword>
<feature type="region of interest" description="Disordered" evidence="15">
    <location>
        <begin position="321"/>
        <end position="346"/>
    </location>
</feature>
<dbReference type="AlphaFoldDB" id="A0A2A6BV86"/>
<dbReference type="GO" id="GO:0016020">
    <property type="term" value="C:membrane"/>
    <property type="evidence" value="ECO:0007669"/>
    <property type="project" value="InterPro"/>
</dbReference>
<dbReference type="SUPFAM" id="SSF81665">
    <property type="entry name" value="Calcium ATPase, transmembrane domain M"/>
    <property type="match status" value="1"/>
</dbReference>
<evidence type="ECO:0000256" key="2">
    <source>
        <dbReference type="ARBA" id="ARBA00012790"/>
    </source>
</evidence>
<sequence>MFAIFTSRIKTNLFRSMTNSEANDELTSIRVDAKTQNRRSDGKGGEHERQELLTDKHAPKYFEEKKCSVVELRDLMELRAEEALKKIDAAYGGPECLCQRLKTDPVNGLPNDPVELARRRKLFGENKIPPAASKSYLRLVWEALQDTTLLILMGAAVVSLGLSFYKPPGESHDDTEEAANWIEGVAILVAVLAVVTVTAANDWTKERQFRGLQAKIERDNRFSVIRGGEARDVVVEELVVGDIGRVKYGDLLPADGVLLHSNDLKIDESSLTGESDLIKKSVEADPMLLSGTHVMEGSGRFVVTAVGVNSRTGMIMTLLGVTKKPDDDESSDKEKEPAEEEETQSVLHAKLSKLAIQLGYAGERTKKKK</sequence>
<dbReference type="GO" id="GO:0005388">
    <property type="term" value="F:P-type calcium transporter activity"/>
    <property type="evidence" value="ECO:0007669"/>
    <property type="project" value="UniProtKB-EC"/>
</dbReference>
<organism evidence="18 19">
    <name type="scientific">Pristionchus pacificus</name>
    <name type="common">Parasitic nematode worm</name>
    <dbReference type="NCBI Taxonomy" id="54126"/>
    <lineage>
        <taxon>Eukaryota</taxon>
        <taxon>Metazoa</taxon>
        <taxon>Ecdysozoa</taxon>
        <taxon>Nematoda</taxon>
        <taxon>Chromadorea</taxon>
        <taxon>Rhabditida</taxon>
        <taxon>Rhabditina</taxon>
        <taxon>Diplogasteromorpha</taxon>
        <taxon>Diplogasteroidea</taxon>
        <taxon>Neodiplogasteridae</taxon>
        <taxon>Pristionchus</taxon>
    </lineage>
</organism>
<protein>
    <recommendedName>
        <fullName evidence="2">P-type Ca(2+) transporter</fullName>
        <ecNumber evidence="2">7.2.2.10</ecNumber>
    </recommendedName>
</protein>
<reference evidence="19" key="1">
    <citation type="journal article" date="2008" name="Nat. Genet.">
        <title>The Pristionchus pacificus genome provides a unique perspective on nematode lifestyle and parasitism.</title>
        <authorList>
            <person name="Dieterich C."/>
            <person name="Clifton S.W."/>
            <person name="Schuster L.N."/>
            <person name="Chinwalla A."/>
            <person name="Delehaunty K."/>
            <person name="Dinkelacker I."/>
            <person name="Fulton L."/>
            <person name="Fulton R."/>
            <person name="Godfrey J."/>
            <person name="Minx P."/>
            <person name="Mitreva M."/>
            <person name="Roeseler W."/>
            <person name="Tian H."/>
            <person name="Witte H."/>
            <person name="Yang S.P."/>
            <person name="Wilson R.K."/>
            <person name="Sommer R.J."/>
        </authorList>
    </citation>
    <scope>NUCLEOTIDE SEQUENCE [LARGE SCALE GENOMIC DNA]</scope>
    <source>
        <strain evidence="19">PS312</strain>
    </source>
</reference>
<dbReference type="EnsemblMetazoa" id="PPA01086.1">
    <property type="protein sequence ID" value="PPA01086.1"/>
    <property type="gene ID" value="WBGene00090640"/>
</dbReference>
<feature type="transmembrane region" description="Helical" evidence="16">
    <location>
        <begin position="178"/>
        <end position="200"/>
    </location>
</feature>
<evidence type="ECO:0000256" key="15">
    <source>
        <dbReference type="SAM" id="MobiDB-lite"/>
    </source>
</evidence>
<evidence type="ECO:0000256" key="4">
    <source>
        <dbReference type="ARBA" id="ARBA00022568"/>
    </source>
</evidence>
<accession>A0A2A6BV86</accession>
<keyword evidence="3" id="KW-0813">Transport</keyword>
<evidence type="ECO:0000256" key="5">
    <source>
        <dbReference type="ARBA" id="ARBA00022692"/>
    </source>
</evidence>
<dbReference type="GO" id="GO:0016887">
    <property type="term" value="F:ATP hydrolysis activity"/>
    <property type="evidence" value="ECO:0007669"/>
    <property type="project" value="InterPro"/>
</dbReference>
<keyword evidence="7" id="KW-0547">Nucleotide-binding</keyword>
<evidence type="ECO:0000313" key="19">
    <source>
        <dbReference type="Proteomes" id="UP000005239"/>
    </source>
</evidence>
<dbReference type="Pfam" id="PF00122">
    <property type="entry name" value="E1-E2_ATPase"/>
    <property type="match status" value="1"/>
</dbReference>
<evidence type="ECO:0000256" key="13">
    <source>
        <dbReference type="ARBA" id="ARBA00023065"/>
    </source>
</evidence>
<evidence type="ECO:0000313" key="18">
    <source>
        <dbReference type="EnsemblMetazoa" id="PPA01086.1"/>
    </source>
</evidence>
<dbReference type="SMART" id="SM00831">
    <property type="entry name" value="Cation_ATPase_N"/>
    <property type="match status" value="1"/>
</dbReference>
<evidence type="ECO:0000256" key="14">
    <source>
        <dbReference type="ARBA" id="ARBA00023136"/>
    </source>
</evidence>
<reference evidence="18" key="2">
    <citation type="submission" date="2022-06" db="UniProtKB">
        <authorList>
            <consortium name="EnsemblMetazoa"/>
        </authorList>
    </citation>
    <scope>IDENTIFICATION</scope>
    <source>
        <strain evidence="18">PS312</strain>
    </source>
</reference>
<dbReference type="InterPro" id="IPR059000">
    <property type="entry name" value="ATPase_P-type_domA"/>
</dbReference>